<gene>
    <name evidence="1" type="ORF">TCARB_0664</name>
</gene>
<dbReference type="GeneID" id="25406108"/>
<accession>A0A3G1A4W0</accession>
<dbReference type="GeneID" id="16574223"/>
<evidence type="ECO:0000313" key="1">
    <source>
        <dbReference type="EMBL" id="AJB41720.1"/>
    </source>
</evidence>
<dbReference type="InterPro" id="IPR024508">
    <property type="entry name" value="DUF3226"/>
</dbReference>
<dbReference type="EMBL" id="CP007493">
    <property type="protein sequence ID" value="AJB41720.1"/>
    <property type="molecule type" value="Genomic_DNA"/>
</dbReference>
<dbReference type="STRING" id="697581.TCARB_0664"/>
<sequence>MHILQLKPHQESFYKVIHDKIKGLDAIVLCEGASDTEVAKKILRKIEKKLPKTDKQPVIAFTDAEGKENIPLLASALLLLSKLSRKLKAIVVIIDADEDTAEKRTRSLVDSILSRKGDLQLQLSGTKRDNTSSQVFMSNIHVNGRKIRLIIAVNGDPGLRLTKHTLEDHCINLMELSVPKGATNAKQIVNDIALCLDKIDKTDPQTICRSFTHICRALELLYTETT</sequence>
<reference evidence="2" key="1">
    <citation type="book" date="2010" name="EXTREMOPHILES" publisher="0:0-0">
        <title>Complete genome sequences of ten hyperthermophilic archaea reveal their metabolic capabilities and possible ecological roles.</title>
        <editorList>
            <person name="?"/>
        </editorList>
        <authorList>
            <person name="Ravin N.V."/>
            <person name="Mardanov A.V."/>
            <person name="Bonch-Osmolovskaya E.A."/>
            <person name="Skryabin K.G."/>
        </authorList>
    </citation>
    <scope>NUCLEOTIDE SEQUENCE [LARGE SCALE GENOMIC DNA]</scope>
    <source>
        <strain evidence="2">1505</strain>
    </source>
</reference>
<dbReference type="KEGG" id="tcb:TCARB_0664"/>
<proteinExistence type="predicted"/>
<evidence type="ECO:0000313" key="2">
    <source>
        <dbReference type="Proteomes" id="UP000266720"/>
    </source>
</evidence>
<dbReference type="AlphaFoldDB" id="A0A3G1A4W0"/>
<dbReference type="Pfam" id="PF11536">
    <property type="entry name" value="DUF3226"/>
    <property type="match status" value="1"/>
</dbReference>
<dbReference type="RefSeq" id="WP_020963224.1">
    <property type="nucleotide sequence ID" value="NZ_CP007493.1"/>
</dbReference>
<protein>
    <submittedName>
        <fullName evidence="1">Uncharacterized protein</fullName>
    </submittedName>
</protein>
<dbReference type="SUPFAM" id="SSF160945">
    <property type="entry name" value="PH0156-like"/>
    <property type="match status" value="1"/>
</dbReference>
<dbReference type="Proteomes" id="UP000266720">
    <property type="component" value="Chromosome"/>
</dbReference>
<organism evidence="1 2">
    <name type="scientific">Thermofilum adornatum 1505</name>
    <dbReference type="NCBI Taxonomy" id="697581"/>
    <lineage>
        <taxon>Archaea</taxon>
        <taxon>Thermoproteota</taxon>
        <taxon>Thermoprotei</taxon>
        <taxon>Thermofilales</taxon>
        <taxon>Thermofilaceae</taxon>
        <taxon>Thermofilum</taxon>
    </lineage>
</organism>
<name>A0A3G1A4W0_9CREN</name>